<reference evidence="2 3" key="1">
    <citation type="submission" date="2018-06" db="EMBL/GenBank/DDBJ databases">
        <authorList>
            <consortium name="Pathogen Informatics"/>
            <person name="Doyle S."/>
        </authorList>
    </citation>
    <scope>NUCLEOTIDE SEQUENCE [LARGE SCALE GENOMIC DNA]</scope>
    <source>
        <strain evidence="2 3">NCTC9149</strain>
    </source>
</reference>
<accession>A0A7H4NWA0</accession>
<evidence type="ECO:0000259" key="1">
    <source>
        <dbReference type="Pfam" id="PF17851"/>
    </source>
</evidence>
<comment type="caution">
    <text evidence="2">The sequence shown here is derived from an EMBL/GenBank/DDBJ whole genome shotgun (WGS) entry which is preliminary data.</text>
</comment>
<dbReference type="AlphaFoldDB" id="A0A7H4NWA0"/>
<sequence>MAKNTNTSARSTTPHVFSDEYSRYGEFTGAFVGMACVDSMLHRKEALFDFFSYRAVEDAIIE</sequence>
<feature type="domain" description="Beta-xylosidase C-terminal Concanavalin A-like" evidence="1">
    <location>
        <begin position="6"/>
        <end position="54"/>
    </location>
</feature>
<evidence type="ECO:0000313" key="2">
    <source>
        <dbReference type="EMBL" id="STW04465.1"/>
    </source>
</evidence>
<organism evidence="2 3">
    <name type="scientific">Klebsiella grimontii</name>
    <dbReference type="NCBI Taxonomy" id="2058152"/>
    <lineage>
        <taxon>Bacteria</taxon>
        <taxon>Pseudomonadati</taxon>
        <taxon>Pseudomonadota</taxon>
        <taxon>Gammaproteobacteria</taxon>
        <taxon>Enterobacterales</taxon>
        <taxon>Enterobacteriaceae</taxon>
        <taxon>Klebsiella/Raoultella group</taxon>
        <taxon>Klebsiella</taxon>
    </lineage>
</organism>
<dbReference type="Pfam" id="PF17851">
    <property type="entry name" value="GH43_C2"/>
    <property type="match status" value="1"/>
</dbReference>
<gene>
    <name evidence="2" type="ORF">NCTC9149_00814</name>
</gene>
<dbReference type="InterPro" id="IPR041542">
    <property type="entry name" value="GH43_C2"/>
</dbReference>
<dbReference type="EMBL" id="UGMX01000002">
    <property type="protein sequence ID" value="STW04465.1"/>
    <property type="molecule type" value="Genomic_DNA"/>
</dbReference>
<dbReference type="SUPFAM" id="SSF49899">
    <property type="entry name" value="Concanavalin A-like lectins/glucanases"/>
    <property type="match status" value="1"/>
</dbReference>
<evidence type="ECO:0000313" key="3">
    <source>
        <dbReference type="Proteomes" id="UP000254571"/>
    </source>
</evidence>
<proteinExistence type="predicted"/>
<dbReference type="Proteomes" id="UP000254571">
    <property type="component" value="Unassembled WGS sequence"/>
</dbReference>
<dbReference type="Gene3D" id="2.60.120.200">
    <property type="match status" value="1"/>
</dbReference>
<name>A0A7H4NWA0_9ENTR</name>
<protein>
    <submittedName>
        <fullName evidence="2">Beta-xylosidase</fullName>
    </submittedName>
</protein>
<dbReference type="InterPro" id="IPR013320">
    <property type="entry name" value="ConA-like_dom_sf"/>
</dbReference>